<evidence type="ECO:0000256" key="3">
    <source>
        <dbReference type="ARBA" id="ARBA00043970"/>
    </source>
</evidence>
<protein>
    <recommendedName>
        <fullName evidence="8">28S ribosomal protein S36, mitochondrial</fullName>
    </recommendedName>
</protein>
<dbReference type="OrthoDB" id="2116030at2759"/>
<comment type="caution">
    <text evidence="6">The sequence shown here is derived from an EMBL/GenBank/DDBJ whole genome shotgun (WGS) entry which is preliminary data.</text>
</comment>
<evidence type="ECO:0000256" key="1">
    <source>
        <dbReference type="ARBA" id="ARBA00004173"/>
    </source>
</evidence>
<feature type="region of interest" description="Disordered" evidence="4">
    <location>
        <begin position="22"/>
        <end position="45"/>
    </location>
</feature>
<dbReference type="AlphaFoldDB" id="A0A922HRP8"/>
<dbReference type="Proteomes" id="UP000828236">
    <property type="component" value="Unassembled WGS sequence"/>
</dbReference>
<dbReference type="InterPro" id="IPR020373">
    <property type="entry name" value="Kgd4/YMR-31"/>
</dbReference>
<dbReference type="EMBL" id="SDOV01000002">
    <property type="protein sequence ID" value="KAH7643576.1"/>
    <property type="molecule type" value="Genomic_DNA"/>
</dbReference>
<sequence length="85" mass="9233">MSTVAKAWKVIKPHVPLIHFKKGGHPTNQTHGSMAAVSATTTTTTTKTTTTTMSLMDDTQLPARFQRKPISELEMQLIETGGVPL</sequence>
<reference evidence="6" key="4">
    <citation type="journal article" date="2022" name="Res Sq">
        <title>Comparative Genomics Reveals Insights into the Divergent Evolution of Astigmatic Mites and Household Pest Adaptations.</title>
        <authorList>
            <person name="Xiong Q."/>
            <person name="Wan A.T.-Y."/>
            <person name="Liu X.-Y."/>
            <person name="Fung C.S.-H."/>
            <person name="Xiao X."/>
            <person name="Malainual N."/>
            <person name="Hou J."/>
            <person name="Wang L."/>
            <person name="Wang M."/>
            <person name="Yang K."/>
            <person name="Cui Y."/>
            <person name="Leung E."/>
            <person name="Nong W."/>
            <person name="Shin S.-K."/>
            <person name="Au S."/>
            <person name="Jeong K.Y."/>
            <person name="Chew F.T."/>
            <person name="Hui J."/>
            <person name="Leung T.F."/>
            <person name="Tungtrongchitr A."/>
            <person name="Zhong N."/>
            <person name="Liu Z."/>
            <person name="Tsui S."/>
        </authorList>
    </citation>
    <scope>NUCLEOTIDE SEQUENCE</scope>
    <source>
        <strain evidence="6">Derf</strain>
        <tissue evidence="6">Whole organism</tissue>
    </source>
</reference>
<reference evidence="5" key="2">
    <citation type="submission" date="2020-06" db="EMBL/GenBank/DDBJ databases">
        <authorList>
            <person name="Ji K."/>
            <person name="Li J."/>
        </authorList>
    </citation>
    <scope>NUCLEOTIDE SEQUENCE</scope>
    <source>
        <strain evidence="5">JKM2019</strain>
        <tissue evidence="5">Whole body</tissue>
    </source>
</reference>
<dbReference type="EMBL" id="ASGP02000005">
    <property type="protein sequence ID" value="KAH9506433.1"/>
    <property type="molecule type" value="Genomic_DNA"/>
</dbReference>
<evidence type="ECO:0000313" key="7">
    <source>
        <dbReference type="Proteomes" id="UP000790347"/>
    </source>
</evidence>
<reference evidence="5" key="3">
    <citation type="journal article" date="2021" name="World Allergy Organ. J.">
        <title>Chromosome-level assembly of Dermatophagoides farinae genome and transcriptome reveals two novel allergens Der f 37 and Der f 39.</title>
        <authorList>
            <person name="Chen J."/>
            <person name="Cai Z."/>
            <person name="Fan D."/>
            <person name="Hu J."/>
            <person name="Hou Y."/>
            <person name="He Y."/>
            <person name="Zhang Z."/>
            <person name="Zhao Z."/>
            <person name="Gao P."/>
            <person name="Hu W."/>
            <person name="Sun J."/>
            <person name="Li J."/>
            <person name="Ji K."/>
        </authorList>
    </citation>
    <scope>NUCLEOTIDE SEQUENCE</scope>
    <source>
        <strain evidence="5">JKM2019</strain>
    </source>
</reference>
<comment type="similarity">
    <text evidence="3">Belongs to the alpha-ketoglutarate dehydrogenase component 4 family.</text>
</comment>
<keyword evidence="7" id="KW-1185">Reference proteome</keyword>
<evidence type="ECO:0000313" key="5">
    <source>
        <dbReference type="EMBL" id="KAH7643576.1"/>
    </source>
</evidence>
<evidence type="ECO:0008006" key="8">
    <source>
        <dbReference type="Google" id="ProtNLM"/>
    </source>
</evidence>
<organism evidence="6 7">
    <name type="scientific">Dermatophagoides farinae</name>
    <name type="common">American house dust mite</name>
    <dbReference type="NCBI Taxonomy" id="6954"/>
    <lineage>
        <taxon>Eukaryota</taxon>
        <taxon>Metazoa</taxon>
        <taxon>Ecdysozoa</taxon>
        <taxon>Arthropoda</taxon>
        <taxon>Chelicerata</taxon>
        <taxon>Arachnida</taxon>
        <taxon>Acari</taxon>
        <taxon>Acariformes</taxon>
        <taxon>Sarcoptiformes</taxon>
        <taxon>Astigmata</taxon>
        <taxon>Psoroptidia</taxon>
        <taxon>Analgoidea</taxon>
        <taxon>Pyroglyphidae</taxon>
        <taxon>Dermatophagoidinae</taxon>
        <taxon>Dermatophagoides</taxon>
    </lineage>
</organism>
<dbReference type="Pfam" id="PF10937">
    <property type="entry name" value="Kgd4-YMR31"/>
    <property type="match status" value="1"/>
</dbReference>
<name>A0A922HRP8_DERFA</name>
<reference evidence="6" key="1">
    <citation type="submission" date="2013-05" db="EMBL/GenBank/DDBJ databases">
        <authorList>
            <person name="Yim A.K.Y."/>
            <person name="Chan T.F."/>
            <person name="Ji K.M."/>
            <person name="Liu X.Y."/>
            <person name="Zhou J.W."/>
            <person name="Li R.Q."/>
            <person name="Yang K.Y."/>
            <person name="Li J."/>
            <person name="Li M."/>
            <person name="Law P.T.W."/>
            <person name="Wu Y.L."/>
            <person name="Cai Z.L."/>
            <person name="Qin H."/>
            <person name="Bao Y."/>
            <person name="Leung R.K.K."/>
            <person name="Ng P.K.S."/>
            <person name="Zou J."/>
            <person name="Zhong X.J."/>
            <person name="Ran P.X."/>
            <person name="Zhong N.S."/>
            <person name="Liu Z.G."/>
            <person name="Tsui S.K.W."/>
        </authorList>
    </citation>
    <scope>NUCLEOTIDE SEQUENCE</scope>
    <source>
        <strain evidence="6">Derf</strain>
        <tissue evidence="6">Whole organism</tissue>
    </source>
</reference>
<comment type="subcellular location">
    <subcellularLocation>
        <location evidence="1">Mitochondrion</location>
    </subcellularLocation>
</comment>
<evidence type="ECO:0000256" key="4">
    <source>
        <dbReference type="SAM" id="MobiDB-lite"/>
    </source>
</evidence>
<accession>A0A922HRP8</accession>
<dbReference type="GO" id="GO:0006103">
    <property type="term" value="P:2-oxoglutarate metabolic process"/>
    <property type="evidence" value="ECO:0007669"/>
    <property type="project" value="InterPro"/>
</dbReference>
<evidence type="ECO:0000313" key="6">
    <source>
        <dbReference type="EMBL" id="KAH9506433.1"/>
    </source>
</evidence>
<evidence type="ECO:0000256" key="2">
    <source>
        <dbReference type="ARBA" id="ARBA00023128"/>
    </source>
</evidence>
<proteinExistence type="inferred from homology"/>
<dbReference type="Proteomes" id="UP000790347">
    <property type="component" value="Unassembled WGS sequence"/>
</dbReference>
<gene>
    <name evidence="6" type="ORF">DERF_011166</name>
    <name evidence="5" type="ORF">HUG17_5938</name>
</gene>
<dbReference type="GO" id="GO:0005739">
    <property type="term" value="C:mitochondrion"/>
    <property type="evidence" value="ECO:0007669"/>
    <property type="project" value="UniProtKB-SubCell"/>
</dbReference>
<keyword evidence="2" id="KW-0496">Mitochondrion</keyword>